<dbReference type="RefSeq" id="WP_038648037.1">
    <property type="nucleotide sequence ID" value="NZ_CP006681.1"/>
</dbReference>
<evidence type="ECO:0000256" key="1">
    <source>
        <dbReference type="ARBA" id="ARBA00006594"/>
    </source>
</evidence>
<comment type="similarity">
    <text evidence="1">Belongs to the N(4)/N(6)-methyltransferase family.</text>
</comment>
<keyword evidence="4 7" id="KW-0808">Transferase</keyword>
<dbReference type="PANTHER" id="PTHR30481">
    <property type="entry name" value="DNA ADENINE METHYLASE"/>
    <property type="match status" value="1"/>
</dbReference>
<reference evidence="7 8" key="1">
    <citation type="journal article" date="2014" name="Genome Biol. Evol.">
        <title>Molecular evolution of the substrate utilization strategies and putative virulence factors in mosquito-associated Spiroplasma species.</title>
        <authorList>
            <person name="Chang T.H."/>
            <person name="Lo W.S."/>
            <person name="Ku C."/>
            <person name="Chen L.L."/>
            <person name="Kuo C.H."/>
        </authorList>
    </citation>
    <scope>NUCLEOTIDE SEQUENCE [LARGE SCALE GENOMIC DNA]</scope>
    <source>
        <strain evidence="7">AES-1</strain>
    </source>
</reference>
<dbReference type="GO" id="GO:0009007">
    <property type="term" value="F:site-specific DNA-methyltransferase (adenine-specific) activity"/>
    <property type="evidence" value="ECO:0007669"/>
    <property type="project" value="UniProtKB-EC"/>
</dbReference>
<evidence type="ECO:0000256" key="3">
    <source>
        <dbReference type="ARBA" id="ARBA00022603"/>
    </source>
</evidence>
<dbReference type="GO" id="GO:0006298">
    <property type="term" value="P:mismatch repair"/>
    <property type="evidence" value="ECO:0007669"/>
    <property type="project" value="TreeGrafter"/>
</dbReference>
<dbReference type="GO" id="GO:0032259">
    <property type="term" value="P:methylation"/>
    <property type="evidence" value="ECO:0007669"/>
    <property type="project" value="UniProtKB-KW"/>
</dbReference>
<dbReference type="Pfam" id="PF02086">
    <property type="entry name" value="MethyltransfD12"/>
    <property type="match status" value="1"/>
</dbReference>
<organism evidence="7 8">
    <name type="scientific">Spiroplasma culicicola AES-1</name>
    <dbReference type="NCBI Taxonomy" id="1276246"/>
    <lineage>
        <taxon>Bacteria</taxon>
        <taxon>Bacillati</taxon>
        <taxon>Mycoplasmatota</taxon>
        <taxon>Mollicutes</taxon>
        <taxon>Entomoplasmatales</taxon>
        <taxon>Spiroplasmataceae</taxon>
        <taxon>Spiroplasma</taxon>
    </lineage>
</organism>
<evidence type="ECO:0000256" key="5">
    <source>
        <dbReference type="ARBA" id="ARBA00022691"/>
    </source>
</evidence>
<comment type="catalytic activity">
    <reaction evidence="6">
        <text>a 2'-deoxyadenosine in DNA + S-adenosyl-L-methionine = an N(6)-methyl-2'-deoxyadenosine in DNA + S-adenosyl-L-homocysteine + H(+)</text>
        <dbReference type="Rhea" id="RHEA:15197"/>
        <dbReference type="Rhea" id="RHEA-COMP:12418"/>
        <dbReference type="Rhea" id="RHEA-COMP:12419"/>
        <dbReference type="ChEBI" id="CHEBI:15378"/>
        <dbReference type="ChEBI" id="CHEBI:57856"/>
        <dbReference type="ChEBI" id="CHEBI:59789"/>
        <dbReference type="ChEBI" id="CHEBI:90615"/>
        <dbReference type="ChEBI" id="CHEBI:90616"/>
        <dbReference type="EC" id="2.1.1.72"/>
    </reaction>
</comment>
<dbReference type="GO" id="GO:0009307">
    <property type="term" value="P:DNA restriction-modification system"/>
    <property type="evidence" value="ECO:0007669"/>
    <property type="project" value="InterPro"/>
</dbReference>
<dbReference type="HOGENOM" id="CLU_077381_0_0_14"/>
<dbReference type="PATRIC" id="fig|1276246.3.peg.414"/>
<gene>
    <name evidence="7" type="primary">dam</name>
    <name evidence="7" type="ORF">SCULI_v1c04150</name>
</gene>
<dbReference type="OrthoDB" id="9805629at2"/>
<dbReference type="Gene3D" id="1.10.1020.10">
    <property type="entry name" value="Adenine-specific Methyltransferase, Domain 2"/>
    <property type="match status" value="1"/>
</dbReference>
<dbReference type="InterPro" id="IPR012263">
    <property type="entry name" value="M_m6A_EcoRV"/>
</dbReference>
<dbReference type="KEGG" id="scq:SCULI_v1c04150"/>
<dbReference type="PROSITE" id="PS00092">
    <property type="entry name" value="N6_MTASE"/>
    <property type="match status" value="1"/>
</dbReference>
<dbReference type="REBASE" id="78897">
    <property type="entry name" value="M1.ScuAES1ORF4150P"/>
</dbReference>
<evidence type="ECO:0000256" key="6">
    <source>
        <dbReference type="ARBA" id="ARBA00047942"/>
    </source>
</evidence>
<protein>
    <recommendedName>
        <fullName evidence="2">site-specific DNA-methyltransferase (adenine-specific)</fullName>
        <ecNumber evidence="2">2.1.1.72</ecNumber>
    </recommendedName>
</protein>
<dbReference type="GO" id="GO:0043565">
    <property type="term" value="F:sequence-specific DNA binding"/>
    <property type="evidence" value="ECO:0007669"/>
    <property type="project" value="TreeGrafter"/>
</dbReference>
<dbReference type="Proteomes" id="UP000019267">
    <property type="component" value="Chromosome"/>
</dbReference>
<evidence type="ECO:0000256" key="4">
    <source>
        <dbReference type="ARBA" id="ARBA00022679"/>
    </source>
</evidence>
<sequence>MFRKSLFTYPGNKFKVLEEIASYVDKEDIFLDLFCGSGVVGLNMPCNEVILNDINSNLIEILDFFHKNSKEKIIARIEEKLEYFNLSNSYRNGFKYYKEQVENKNNGLKEYNKQNYNIFKNHYNLSLNKDVLDLFILKTYGFNNEIRFNSVGEYNIPIGKTDFNQATVNRIGSFKELCSIKKIEFLNYDFDSKELKKYIDKATVIYIDPPYLLTLATYNSTWNVEEEQRLINFMQDLINKKKKIIISNILNRGEKCNQYLNSFIKKNKLNVKIVEINYASSSYNKINRGMKDLEVLIDNYESK</sequence>
<evidence type="ECO:0000313" key="7">
    <source>
        <dbReference type="EMBL" id="AHI52756.1"/>
    </source>
</evidence>
<dbReference type="Gene3D" id="3.40.50.150">
    <property type="entry name" value="Vaccinia Virus protein VP39"/>
    <property type="match status" value="1"/>
</dbReference>
<dbReference type="InterPro" id="IPR002052">
    <property type="entry name" value="DNA_methylase_N6_adenine_CS"/>
</dbReference>
<dbReference type="STRING" id="1276246.SCULI_v1c04150"/>
<dbReference type="GO" id="GO:1904047">
    <property type="term" value="F:S-adenosyl-L-methionine binding"/>
    <property type="evidence" value="ECO:0007669"/>
    <property type="project" value="TreeGrafter"/>
</dbReference>
<dbReference type="InterPro" id="IPR012327">
    <property type="entry name" value="MeTrfase_D12"/>
</dbReference>
<evidence type="ECO:0000313" key="8">
    <source>
        <dbReference type="Proteomes" id="UP000019267"/>
    </source>
</evidence>
<evidence type="ECO:0000256" key="2">
    <source>
        <dbReference type="ARBA" id="ARBA00011900"/>
    </source>
</evidence>
<keyword evidence="5" id="KW-0949">S-adenosyl-L-methionine</keyword>
<keyword evidence="8" id="KW-1185">Reference proteome</keyword>
<name>W6A716_9MOLU</name>
<keyword evidence="3 7" id="KW-0489">Methyltransferase</keyword>
<dbReference type="PRINTS" id="PR00505">
    <property type="entry name" value="D12N6MTFRASE"/>
</dbReference>
<dbReference type="InterPro" id="IPR029063">
    <property type="entry name" value="SAM-dependent_MTases_sf"/>
</dbReference>
<dbReference type="eggNOG" id="COG0338">
    <property type="taxonomic scope" value="Bacteria"/>
</dbReference>
<dbReference type="SUPFAM" id="SSF53335">
    <property type="entry name" value="S-adenosyl-L-methionine-dependent methyltransferases"/>
    <property type="match status" value="1"/>
</dbReference>
<accession>W6A716</accession>
<dbReference type="EC" id="2.1.1.72" evidence="2"/>
<proteinExistence type="inferred from homology"/>
<dbReference type="EMBL" id="CP006681">
    <property type="protein sequence ID" value="AHI52756.1"/>
    <property type="molecule type" value="Genomic_DNA"/>
</dbReference>
<dbReference type="PIRSF" id="PIRSF000398">
    <property type="entry name" value="M_m6A_EcoRV"/>
    <property type="match status" value="1"/>
</dbReference>
<dbReference type="PANTHER" id="PTHR30481:SF3">
    <property type="entry name" value="DNA ADENINE METHYLASE"/>
    <property type="match status" value="1"/>
</dbReference>
<dbReference type="InterPro" id="IPR023095">
    <property type="entry name" value="Ade_MeTrfase_dom_2"/>
</dbReference>
<dbReference type="AlphaFoldDB" id="W6A716"/>